<feature type="domain" description="C2H2-type" evidence="9">
    <location>
        <begin position="39"/>
        <end position="68"/>
    </location>
</feature>
<dbReference type="GO" id="GO:0007224">
    <property type="term" value="P:smoothened signaling pathway"/>
    <property type="evidence" value="ECO:0007669"/>
    <property type="project" value="TreeGrafter"/>
</dbReference>
<dbReference type="EMBL" id="KZ386520">
    <property type="protein sequence ID" value="PIO55371.1"/>
    <property type="molecule type" value="Genomic_DNA"/>
</dbReference>
<evidence type="ECO:0000256" key="2">
    <source>
        <dbReference type="ARBA" id="ARBA00022723"/>
    </source>
</evidence>
<dbReference type="GO" id="GO:0000981">
    <property type="term" value="F:DNA-binding transcription factor activity, RNA polymerase II-specific"/>
    <property type="evidence" value="ECO:0007669"/>
    <property type="project" value="TreeGrafter"/>
</dbReference>
<sequence>MTGSIEKGETGIDLWRTYVYIRYDGCVAADYEFTKEKPFPCPHAGCDKTFANSSDRKKHMHVHTSEKPYECKVKGCKKVYSHPSSLRKHMKAHEKNCLTPELDESSDSGHASTGTPGDPFLNMKPDVNE</sequence>
<reference evidence="10 11" key="1">
    <citation type="submission" date="2015-09" db="EMBL/GenBank/DDBJ databases">
        <title>Draft genome of the parasitic nematode Teladorsagia circumcincta isolate WARC Sus (inbred).</title>
        <authorList>
            <person name="Mitreva M."/>
        </authorList>
    </citation>
    <scope>NUCLEOTIDE SEQUENCE [LARGE SCALE GENOMIC DNA]</scope>
    <source>
        <strain evidence="10 11">S</strain>
    </source>
</reference>
<dbReference type="GO" id="GO:0000978">
    <property type="term" value="F:RNA polymerase II cis-regulatory region sequence-specific DNA binding"/>
    <property type="evidence" value="ECO:0007669"/>
    <property type="project" value="TreeGrafter"/>
</dbReference>
<evidence type="ECO:0000256" key="3">
    <source>
        <dbReference type="ARBA" id="ARBA00022737"/>
    </source>
</evidence>
<keyword evidence="11" id="KW-1185">Reference proteome</keyword>
<protein>
    <submittedName>
        <fullName evidence="10">Zinc finger, C2H2 type</fullName>
    </submittedName>
</protein>
<evidence type="ECO:0000256" key="7">
    <source>
        <dbReference type="PROSITE-ProRule" id="PRU00042"/>
    </source>
</evidence>
<gene>
    <name evidence="10" type="ORF">TELCIR_23243</name>
</gene>
<keyword evidence="2" id="KW-0479">Metal-binding</keyword>
<organism evidence="10 11">
    <name type="scientific">Teladorsagia circumcincta</name>
    <name type="common">Brown stomach worm</name>
    <name type="synonym">Ostertagia circumcincta</name>
    <dbReference type="NCBI Taxonomy" id="45464"/>
    <lineage>
        <taxon>Eukaryota</taxon>
        <taxon>Metazoa</taxon>
        <taxon>Ecdysozoa</taxon>
        <taxon>Nematoda</taxon>
        <taxon>Chromadorea</taxon>
        <taxon>Rhabditida</taxon>
        <taxon>Rhabditina</taxon>
        <taxon>Rhabditomorpha</taxon>
        <taxon>Strongyloidea</taxon>
        <taxon>Trichostrongylidae</taxon>
        <taxon>Teladorsagia</taxon>
    </lineage>
</organism>
<dbReference type="InterPro" id="IPR043359">
    <property type="entry name" value="GLI-like"/>
</dbReference>
<evidence type="ECO:0000256" key="4">
    <source>
        <dbReference type="ARBA" id="ARBA00022771"/>
    </source>
</evidence>
<evidence type="ECO:0000313" key="11">
    <source>
        <dbReference type="Proteomes" id="UP000230423"/>
    </source>
</evidence>
<dbReference type="Proteomes" id="UP000230423">
    <property type="component" value="Unassembled WGS sequence"/>
</dbReference>
<accession>A0A2G9TBM8</accession>
<feature type="domain" description="C2H2-type" evidence="9">
    <location>
        <begin position="69"/>
        <end position="93"/>
    </location>
</feature>
<name>A0A2G9TBM8_TELCI</name>
<dbReference type="InterPro" id="IPR036236">
    <property type="entry name" value="Znf_C2H2_sf"/>
</dbReference>
<evidence type="ECO:0000256" key="8">
    <source>
        <dbReference type="SAM" id="MobiDB-lite"/>
    </source>
</evidence>
<evidence type="ECO:0000256" key="1">
    <source>
        <dbReference type="ARBA" id="ARBA00004123"/>
    </source>
</evidence>
<dbReference type="PROSITE" id="PS00028">
    <property type="entry name" value="ZINC_FINGER_C2H2_1"/>
    <property type="match status" value="2"/>
</dbReference>
<evidence type="ECO:0000256" key="5">
    <source>
        <dbReference type="ARBA" id="ARBA00022833"/>
    </source>
</evidence>
<feature type="non-terminal residue" evidence="10">
    <location>
        <position position="129"/>
    </location>
</feature>
<keyword evidence="3" id="KW-0677">Repeat</keyword>
<dbReference type="SUPFAM" id="SSF57667">
    <property type="entry name" value="beta-beta-alpha zinc fingers"/>
    <property type="match status" value="1"/>
</dbReference>
<dbReference type="GO" id="GO:0005634">
    <property type="term" value="C:nucleus"/>
    <property type="evidence" value="ECO:0007669"/>
    <property type="project" value="UniProtKB-SubCell"/>
</dbReference>
<evidence type="ECO:0000256" key="6">
    <source>
        <dbReference type="ARBA" id="ARBA00023242"/>
    </source>
</evidence>
<evidence type="ECO:0000313" key="10">
    <source>
        <dbReference type="EMBL" id="PIO55371.1"/>
    </source>
</evidence>
<dbReference type="InterPro" id="IPR013087">
    <property type="entry name" value="Znf_C2H2_type"/>
</dbReference>
<dbReference type="PANTHER" id="PTHR45718:SF6">
    <property type="entry name" value="ZINC FINGER PROTEIN GLI2"/>
    <property type="match status" value="1"/>
</dbReference>
<dbReference type="PROSITE" id="PS50157">
    <property type="entry name" value="ZINC_FINGER_C2H2_2"/>
    <property type="match status" value="2"/>
</dbReference>
<keyword evidence="4 7" id="KW-0863">Zinc-finger</keyword>
<keyword evidence="6" id="KW-0539">Nucleus</keyword>
<dbReference type="Pfam" id="PF00096">
    <property type="entry name" value="zf-C2H2"/>
    <property type="match status" value="2"/>
</dbReference>
<dbReference type="GO" id="GO:0008270">
    <property type="term" value="F:zinc ion binding"/>
    <property type="evidence" value="ECO:0007669"/>
    <property type="project" value="UniProtKB-KW"/>
</dbReference>
<keyword evidence="5" id="KW-0862">Zinc</keyword>
<dbReference type="FunFam" id="3.30.160.60:FF:000041">
    <property type="entry name" value="Zinc finger protein ZIC 1"/>
    <property type="match status" value="1"/>
</dbReference>
<evidence type="ECO:0000259" key="9">
    <source>
        <dbReference type="PROSITE" id="PS50157"/>
    </source>
</evidence>
<dbReference type="SMART" id="SM00355">
    <property type="entry name" value="ZnF_C2H2"/>
    <property type="match status" value="2"/>
</dbReference>
<dbReference type="PANTHER" id="PTHR45718">
    <property type="entry name" value="TRANSCRIPTIONAL ACTIVATOR CUBITUS INTERRUPTUS"/>
    <property type="match status" value="1"/>
</dbReference>
<dbReference type="OrthoDB" id="5968217at2759"/>
<comment type="subcellular location">
    <subcellularLocation>
        <location evidence="1">Nucleus</location>
    </subcellularLocation>
</comment>
<dbReference type="AlphaFoldDB" id="A0A2G9TBM8"/>
<feature type="region of interest" description="Disordered" evidence="8">
    <location>
        <begin position="91"/>
        <end position="129"/>
    </location>
</feature>
<proteinExistence type="predicted"/>
<dbReference type="Gene3D" id="3.30.160.60">
    <property type="entry name" value="Classic Zinc Finger"/>
    <property type="match status" value="2"/>
</dbReference>